<dbReference type="Gene3D" id="2.120.10.30">
    <property type="entry name" value="TolB, C-terminal domain"/>
    <property type="match status" value="1"/>
</dbReference>
<evidence type="ECO:0000313" key="5">
    <source>
        <dbReference type="Proteomes" id="UP000256919"/>
    </source>
</evidence>
<dbReference type="InterPro" id="IPR011042">
    <property type="entry name" value="6-blade_b-propeller_TolB-like"/>
</dbReference>
<sequence length="351" mass="38410">MRNHYTFIITAFILMLVQNTNAQPVEIVTGLDAPSRIDISGNELYFVQEGRISKIDITLGTPPVTDVITGLNEPNGFGLIFNGNDLYISQTLDGKISKIDITDPTPILEDILTGLSFPNKFVLNGNELYFSQTTAGKISKIDITDPTPILEDVITGLDQPNGMVLNGNDLYIAEWTGNKISKIDISQTTPTAIEVITGLSRPVALALDNNELFIAEGMGNKISKINITDVTPNLVDVLTGLNEPIDLIFFGNDLFFSERAGNKISKLENATLSTIDYSSNFKIRLYPNPSKTNIQVSGLINSQNYKIYGANGIEILNGTLSNNKKINIENLANGFYLLALENGNTIKFIKV</sequence>
<dbReference type="PANTHER" id="PTHR47197:SF3">
    <property type="entry name" value="DIHYDRO-HEME D1 DEHYDROGENASE"/>
    <property type="match status" value="1"/>
</dbReference>
<dbReference type="RefSeq" id="WP_115809160.1">
    <property type="nucleotide sequence ID" value="NZ_QREI01000003.1"/>
</dbReference>
<feature type="signal peptide" evidence="2">
    <location>
        <begin position="1"/>
        <end position="22"/>
    </location>
</feature>
<organism evidence="4 5">
    <name type="scientific">Winogradskyella pacifica</name>
    <dbReference type="NCBI Taxonomy" id="664642"/>
    <lineage>
        <taxon>Bacteria</taxon>
        <taxon>Pseudomonadati</taxon>
        <taxon>Bacteroidota</taxon>
        <taxon>Flavobacteriia</taxon>
        <taxon>Flavobacteriales</taxon>
        <taxon>Flavobacteriaceae</taxon>
        <taxon>Winogradskyella</taxon>
    </lineage>
</organism>
<dbReference type="SUPFAM" id="SSF101898">
    <property type="entry name" value="NHL repeat"/>
    <property type="match status" value="1"/>
</dbReference>
<evidence type="ECO:0000259" key="3">
    <source>
        <dbReference type="Pfam" id="PF18962"/>
    </source>
</evidence>
<keyword evidence="5" id="KW-1185">Reference proteome</keyword>
<evidence type="ECO:0000256" key="1">
    <source>
        <dbReference type="ARBA" id="ARBA00022729"/>
    </source>
</evidence>
<keyword evidence="1 2" id="KW-0732">Signal</keyword>
<dbReference type="InterPro" id="IPR026444">
    <property type="entry name" value="Secre_tail"/>
</dbReference>
<name>A0A3D9MXJ4_9FLAO</name>
<reference evidence="4 5" key="1">
    <citation type="submission" date="2018-07" db="EMBL/GenBank/DDBJ databases">
        <title>Genomic Encyclopedia of Type Strains, Phase III (KMG-III): the genomes of soil and plant-associated and newly described type strains.</title>
        <authorList>
            <person name="Whitman W."/>
        </authorList>
    </citation>
    <scope>NUCLEOTIDE SEQUENCE [LARGE SCALE GENOMIC DNA]</scope>
    <source>
        <strain evidence="4 5">CECT 7948</strain>
    </source>
</reference>
<comment type="caution">
    <text evidence="4">The sequence shown here is derived from an EMBL/GenBank/DDBJ whole genome shotgun (WGS) entry which is preliminary data.</text>
</comment>
<evidence type="ECO:0000313" key="4">
    <source>
        <dbReference type="EMBL" id="REE24853.1"/>
    </source>
</evidence>
<protein>
    <submittedName>
        <fullName evidence="4">Putative secreted protein (Por secretion system target)</fullName>
    </submittedName>
</protein>
<proteinExistence type="predicted"/>
<feature type="domain" description="Secretion system C-terminal sorting" evidence="3">
    <location>
        <begin position="285"/>
        <end position="346"/>
    </location>
</feature>
<dbReference type="PANTHER" id="PTHR47197">
    <property type="entry name" value="PROTEIN NIRF"/>
    <property type="match status" value="1"/>
</dbReference>
<gene>
    <name evidence="4" type="ORF">DFQ09_103159</name>
</gene>
<dbReference type="Proteomes" id="UP000256919">
    <property type="component" value="Unassembled WGS sequence"/>
</dbReference>
<dbReference type="AlphaFoldDB" id="A0A3D9MXJ4"/>
<dbReference type="Pfam" id="PF18962">
    <property type="entry name" value="Por_Secre_tail"/>
    <property type="match status" value="1"/>
</dbReference>
<accession>A0A3D9MXJ4</accession>
<dbReference type="EMBL" id="QREI01000003">
    <property type="protein sequence ID" value="REE24853.1"/>
    <property type="molecule type" value="Genomic_DNA"/>
</dbReference>
<dbReference type="InterPro" id="IPR051200">
    <property type="entry name" value="Host-pathogen_enzymatic-act"/>
</dbReference>
<dbReference type="NCBIfam" id="TIGR04183">
    <property type="entry name" value="Por_Secre_tail"/>
    <property type="match status" value="1"/>
</dbReference>
<dbReference type="OrthoDB" id="1489153at2"/>
<feature type="chain" id="PRO_5017731705" evidence="2">
    <location>
        <begin position="23"/>
        <end position="351"/>
    </location>
</feature>
<evidence type="ECO:0000256" key="2">
    <source>
        <dbReference type="SAM" id="SignalP"/>
    </source>
</evidence>